<reference evidence="1 2" key="1">
    <citation type="submission" date="2019-01" db="EMBL/GenBank/DDBJ databases">
        <authorList>
            <person name="Chen W.-M."/>
        </authorList>
    </citation>
    <scope>NUCLEOTIDE SEQUENCE [LARGE SCALE GENOMIC DNA]</scope>
    <source>
        <strain evidence="1 2">CCP-6</strain>
    </source>
</reference>
<dbReference type="AlphaFoldDB" id="A0A437MCL6"/>
<dbReference type="EMBL" id="SACL01000006">
    <property type="protein sequence ID" value="RVT95391.1"/>
    <property type="molecule type" value="Genomic_DNA"/>
</dbReference>
<comment type="caution">
    <text evidence="1">The sequence shown here is derived from an EMBL/GenBank/DDBJ whole genome shotgun (WGS) entry which is preliminary data.</text>
</comment>
<protein>
    <submittedName>
        <fullName evidence="1">Uncharacterized protein</fullName>
    </submittedName>
</protein>
<organism evidence="1 2">
    <name type="scientific">Rhodovarius crocodyli</name>
    <dbReference type="NCBI Taxonomy" id="1979269"/>
    <lineage>
        <taxon>Bacteria</taxon>
        <taxon>Pseudomonadati</taxon>
        <taxon>Pseudomonadota</taxon>
        <taxon>Alphaproteobacteria</taxon>
        <taxon>Acetobacterales</taxon>
        <taxon>Roseomonadaceae</taxon>
        <taxon>Rhodovarius</taxon>
    </lineage>
</organism>
<evidence type="ECO:0000313" key="2">
    <source>
        <dbReference type="Proteomes" id="UP000282957"/>
    </source>
</evidence>
<sequence>MAGSFLGRLKSLLGRGAPATPPAPAPFRPPVPAWRPGFEQPLDRVVDRISYYANGARDFCVFRHGTCVLLPPGLDDAAAREHALGVLHAILHQHPDMSPNPMDDGNIMVGYNHPAVNVVLKDVAEAHWDEIEARHMDGLATHEVLFTPLGRNVFDDFGKQALLGRAWMFMDAQAPQVVRISRSPRAPA</sequence>
<accession>A0A437MCL6</accession>
<gene>
    <name evidence="1" type="ORF">EOD42_17570</name>
</gene>
<dbReference type="RefSeq" id="WP_127788876.1">
    <property type="nucleotide sequence ID" value="NZ_SACL01000006.1"/>
</dbReference>
<dbReference type="Proteomes" id="UP000282957">
    <property type="component" value="Unassembled WGS sequence"/>
</dbReference>
<proteinExistence type="predicted"/>
<name>A0A437MCL6_9PROT</name>
<keyword evidence="2" id="KW-1185">Reference proteome</keyword>
<evidence type="ECO:0000313" key="1">
    <source>
        <dbReference type="EMBL" id="RVT95391.1"/>
    </source>
</evidence>
<dbReference type="OrthoDB" id="1432316at2"/>